<evidence type="ECO:0000256" key="1">
    <source>
        <dbReference type="SAM" id="Phobius"/>
    </source>
</evidence>
<protein>
    <submittedName>
        <fullName evidence="2">Uncharacterized protein</fullName>
    </submittedName>
</protein>
<keyword evidence="1" id="KW-0812">Transmembrane</keyword>
<reference evidence="2" key="1">
    <citation type="journal article" date="2013" name="J. Plant Res.">
        <title>Effect of fungi and light on seed germination of three Opuntia species from semiarid lands of central Mexico.</title>
        <authorList>
            <person name="Delgado-Sanchez P."/>
            <person name="Jimenez-Bremont J.F."/>
            <person name="Guerrero-Gonzalez Mde L."/>
            <person name="Flores J."/>
        </authorList>
    </citation>
    <scope>NUCLEOTIDE SEQUENCE</scope>
    <source>
        <tissue evidence="2">Cladode</tissue>
    </source>
</reference>
<name>A0A7C9DW11_OPUST</name>
<organism evidence="2">
    <name type="scientific">Opuntia streptacantha</name>
    <name type="common">Prickly pear cactus</name>
    <name type="synonym">Opuntia cardona</name>
    <dbReference type="NCBI Taxonomy" id="393608"/>
    <lineage>
        <taxon>Eukaryota</taxon>
        <taxon>Viridiplantae</taxon>
        <taxon>Streptophyta</taxon>
        <taxon>Embryophyta</taxon>
        <taxon>Tracheophyta</taxon>
        <taxon>Spermatophyta</taxon>
        <taxon>Magnoliopsida</taxon>
        <taxon>eudicotyledons</taxon>
        <taxon>Gunneridae</taxon>
        <taxon>Pentapetalae</taxon>
        <taxon>Caryophyllales</taxon>
        <taxon>Cactineae</taxon>
        <taxon>Cactaceae</taxon>
        <taxon>Opuntioideae</taxon>
        <taxon>Opuntia</taxon>
    </lineage>
</organism>
<keyword evidence="1" id="KW-1133">Transmembrane helix</keyword>
<feature type="transmembrane region" description="Helical" evidence="1">
    <location>
        <begin position="41"/>
        <end position="67"/>
    </location>
</feature>
<dbReference type="EMBL" id="GISG01178698">
    <property type="protein sequence ID" value="MBA4653340.1"/>
    <property type="molecule type" value="Transcribed_RNA"/>
</dbReference>
<accession>A0A7C9DW11</accession>
<keyword evidence="1" id="KW-0472">Membrane</keyword>
<dbReference type="AlphaFoldDB" id="A0A7C9DW11"/>
<evidence type="ECO:0000313" key="2">
    <source>
        <dbReference type="EMBL" id="MBA4653340.1"/>
    </source>
</evidence>
<proteinExistence type="predicted"/>
<sequence length="105" mass="11650">MPFRLRHFLVSIAACGRPLVPLVHVDESLFSTCKAICCVAGAYLVMCTLACVSFVITLHCDLVFILIPFLQIIHMKFIVVPSPLHPPSQTEKPNFSRPVLFAVGR</sequence>
<reference evidence="2" key="2">
    <citation type="submission" date="2020-07" db="EMBL/GenBank/DDBJ databases">
        <authorList>
            <person name="Vera ALvarez R."/>
            <person name="Arias-Moreno D.M."/>
            <person name="Jimenez-Jacinto V."/>
            <person name="Jimenez-Bremont J.F."/>
            <person name="Swaminathan K."/>
            <person name="Moose S.P."/>
            <person name="Guerrero-Gonzalez M.L."/>
            <person name="Marino-Ramirez L."/>
            <person name="Landsman D."/>
            <person name="Rodriguez-Kessler M."/>
            <person name="Delgado-Sanchez P."/>
        </authorList>
    </citation>
    <scope>NUCLEOTIDE SEQUENCE</scope>
    <source>
        <tissue evidence="2">Cladode</tissue>
    </source>
</reference>